<evidence type="ECO:0000313" key="2">
    <source>
        <dbReference type="EMBL" id="ODQ48374.1"/>
    </source>
</evidence>
<dbReference type="AlphaFoldDB" id="A0A1E3NQJ6"/>
<proteinExistence type="predicted"/>
<dbReference type="GeneID" id="30176839"/>
<protein>
    <submittedName>
        <fullName evidence="2">Uncharacterized protein</fullName>
    </submittedName>
</protein>
<dbReference type="Proteomes" id="UP000094455">
    <property type="component" value="Unassembled WGS sequence"/>
</dbReference>
<keyword evidence="3" id="KW-1185">Reference proteome</keyword>
<feature type="compositionally biased region" description="Polar residues" evidence="1">
    <location>
        <begin position="222"/>
        <end position="234"/>
    </location>
</feature>
<evidence type="ECO:0000313" key="3">
    <source>
        <dbReference type="Proteomes" id="UP000094455"/>
    </source>
</evidence>
<feature type="region of interest" description="Disordered" evidence="1">
    <location>
        <begin position="182"/>
        <end position="268"/>
    </location>
</feature>
<feature type="compositionally biased region" description="Acidic residues" evidence="1">
    <location>
        <begin position="251"/>
        <end position="268"/>
    </location>
</feature>
<gene>
    <name evidence="2" type="ORF">PICMEDRAFT_13957</name>
</gene>
<feature type="compositionally biased region" description="Acidic residues" evidence="1">
    <location>
        <begin position="187"/>
        <end position="205"/>
    </location>
</feature>
<organism evidence="2 3">
    <name type="scientific">Pichia membranifaciens NRRL Y-2026</name>
    <dbReference type="NCBI Taxonomy" id="763406"/>
    <lineage>
        <taxon>Eukaryota</taxon>
        <taxon>Fungi</taxon>
        <taxon>Dikarya</taxon>
        <taxon>Ascomycota</taxon>
        <taxon>Saccharomycotina</taxon>
        <taxon>Pichiomycetes</taxon>
        <taxon>Pichiales</taxon>
        <taxon>Pichiaceae</taxon>
        <taxon>Pichia</taxon>
    </lineage>
</organism>
<dbReference type="RefSeq" id="XP_019019487.1">
    <property type="nucleotide sequence ID" value="XM_019160152.1"/>
</dbReference>
<sequence>MSNASPVVWRKSYASTDGHHVGSPPVPMSPSLSANAAPIGIQKRRQSSFNSLYSPYTRRRSFLSKTMIENESVQCYKLSSYSSISSSLNENIPSYSISLSESQGFLWNQDLFASSYQQSEAGVHNMMSMSDGSYYLGGSGRSRNNEISQDHNSDSPLVDVIDVVIGNDDYNSDVELVTEVVKVGNYGEDDEDDEEDDEDDEDEHDVGDRDGNTANKVLGDTLSANGNRDTGSKNIQHDECKYTNGSRDSSNEDEDEDEEDEDIFVSDL</sequence>
<dbReference type="EMBL" id="KV454001">
    <property type="protein sequence ID" value="ODQ48374.1"/>
    <property type="molecule type" value="Genomic_DNA"/>
</dbReference>
<name>A0A1E3NQJ6_9ASCO</name>
<reference evidence="2 3" key="1">
    <citation type="journal article" date="2016" name="Proc. Natl. Acad. Sci. U.S.A.">
        <title>Comparative genomics of biotechnologically important yeasts.</title>
        <authorList>
            <person name="Riley R."/>
            <person name="Haridas S."/>
            <person name="Wolfe K.H."/>
            <person name="Lopes M.R."/>
            <person name="Hittinger C.T."/>
            <person name="Goeker M."/>
            <person name="Salamov A.A."/>
            <person name="Wisecaver J.H."/>
            <person name="Long T.M."/>
            <person name="Calvey C.H."/>
            <person name="Aerts A.L."/>
            <person name="Barry K.W."/>
            <person name="Choi C."/>
            <person name="Clum A."/>
            <person name="Coughlan A.Y."/>
            <person name="Deshpande S."/>
            <person name="Douglass A.P."/>
            <person name="Hanson S.J."/>
            <person name="Klenk H.-P."/>
            <person name="LaButti K.M."/>
            <person name="Lapidus A."/>
            <person name="Lindquist E.A."/>
            <person name="Lipzen A.M."/>
            <person name="Meier-Kolthoff J.P."/>
            <person name="Ohm R.A."/>
            <person name="Otillar R.P."/>
            <person name="Pangilinan J.L."/>
            <person name="Peng Y."/>
            <person name="Rokas A."/>
            <person name="Rosa C.A."/>
            <person name="Scheuner C."/>
            <person name="Sibirny A.A."/>
            <person name="Slot J.C."/>
            <person name="Stielow J.B."/>
            <person name="Sun H."/>
            <person name="Kurtzman C.P."/>
            <person name="Blackwell M."/>
            <person name="Grigoriev I.V."/>
            <person name="Jeffries T.W."/>
        </authorList>
    </citation>
    <scope>NUCLEOTIDE SEQUENCE [LARGE SCALE GENOMIC DNA]</scope>
    <source>
        <strain evidence="2 3">NRRL Y-2026</strain>
    </source>
</reference>
<evidence type="ECO:0000256" key="1">
    <source>
        <dbReference type="SAM" id="MobiDB-lite"/>
    </source>
</evidence>
<dbReference type="OrthoDB" id="4063176at2759"/>
<accession>A0A1E3NQJ6</accession>